<dbReference type="Proteomes" id="UP000054047">
    <property type="component" value="Unassembled WGS sequence"/>
</dbReference>
<sequence length="355" mass="39625">MSLPRLPILAGAGQVPIAPSPQPPANSVSVPPPSALRTSSLRSDDATVQQPRKLEVVSKQATKVTALSTKLEWKIDQFEKLMKLFKNGQNLISRQFGVPQAPTVCWELHVYPNGKREEDMNNVSFFLRQVGLQVSRDKMTGALRADGSLLLICEVGIKNKAHRCVLGQHSPVFRSMFNNESMIEAREGVIDIQDAKYESVRAMVEFMYTGSMDTVDANSVDEVLAIADKYEVLPLKEQCERIISNTINQKNITSIAVFADTYSAVLLKQAVIRYLTVHHKNIIRTPEWRAMKKDRYELANELLEAVLSASGDADEDTLSNSSKGPARKRVRRCVSTKQCRRSQHTGSNISLYGHK</sequence>
<accession>A0A0C2GTD9</accession>
<evidence type="ECO:0000313" key="4">
    <source>
        <dbReference type="EMBL" id="KIH60401.1"/>
    </source>
</evidence>
<feature type="domain" description="BTB" evidence="2">
    <location>
        <begin position="147"/>
        <end position="216"/>
    </location>
</feature>
<dbReference type="InterPro" id="IPR000210">
    <property type="entry name" value="BTB/POZ_dom"/>
</dbReference>
<name>A0A0C2GTD9_9BILA</name>
<feature type="compositionally biased region" description="Pro residues" evidence="1">
    <location>
        <begin position="18"/>
        <end position="34"/>
    </location>
</feature>
<dbReference type="PANTHER" id="PTHR24413">
    <property type="entry name" value="SPECKLE-TYPE POZ PROTEIN"/>
    <property type="match status" value="1"/>
</dbReference>
<gene>
    <name evidence="4" type="ORF">ANCDUO_09353</name>
</gene>
<dbReference type="Pfam" id="PF22486">
    <property type="entry name" value="MATH_2"/>
    <property type="match status" value="1"/>
</dbReference>
<dbReference type="PROSITE" id="PS50144">
    <property type="entry name" value="MATH"/>
    <property type="match status" value="1"/>
</dbReference>
<dbReference type="Gene3D" id="3.30.710.10">
    <property type="entry name" value="Potassium Channel Kv1.1, Chain A"/>
    <property type="match status" value="1"/>
</dbReference>
<evidence type="ECO:0000256" key="1">
    <source>
        <dbReference type="SAM" id="MobiDB-lite"/>
    </source>
</evidence>
<dbReference type="EMBL" id="KN730992">
    <property type="protein sequence ID" value="KIH60401.1"/>
    <property type="molecule type" value="Genomic_DNA"/>
</dbReference>
<dbReference type="Pfam" id="PF00651">
    <property type="entry name" value="BTB"/>
    <property type="match status" value="1"/>
</dbReference>
<feature type="compositionally biased region" description="Polar residues" evidence="1">
    <location>
        <begin position="36"/>
        <end position="50"/>
    </location>
</feature>
<evidence type="ECO:0000313" key="5">
    <source>
        <dbReference type="Proteomes" id="UP000054047"/>
    </source>
</evidence>
<keyword evidence="5" id="KW-1185">Reference proteome</keyword>
<dbReference type="OrthoDB" id="6777468at2759"/>
<organism evidence="4 5">
    <name type="scientific">Ancylostoma duodenale</name>
    <dbReference type="NCBI Taxonomy" id="51022"/>
    <lineage>
        <taxon>Eukaryota</taxon>
        <taxon>Metazoa</taxon>
        <taxon>Ecdysozoa</taxon>
        <taxon>Nematoda</taxon>
        <taxon>Chromadorea</taxon>
        <taxon>Rhabditida</taxon>
        <taxon>Rhabditina</taxon>
        <taxon>Rhabditomorpha</taxon>
        <taxon>Strongyloidea</taxon>
        <taxon>Ancylostomatidae</taxon>
        <taxon>Ancylostomatinae</taxon>
        <taxon>Ancylostoma</taxon>
    </lineage>
</organism>
<reference evidence="4 5" key="1">
    <citation type="submission" date="2013-12" db="EMBL/GenBank/DDBJ databases">
        <title>Draft genome of the parsitic nematode Ancylostoma duodenale.</title>
        <authorList>
            <person name="Mitreva M."/>
        </authorList>
    </citation>
    <scope>NUCLEOTIDE SEQUENCE [LARGE SCALE GENOMIC DNA]</scope>
    <source>
        <strain evidence="4 5">Zhejiang</strain>
    </source>
</reference>
<evidence type="ECO:0000259" key="3">
    <source>
        <dbReference type="PROSITE" id="PS50144"/>
    </source>
</evidence>
<dbReference type="Gene3D" id="1.25.40.420">
    <property type="match status" value="1"/>
</dbReference>
<dbReference type="PROSITE" id="PS50097">
    <property type="entry name" value="BTB"/>
    <property type="match status" value="1"/>
</dbReference>
<dbReference type="InterPro" id="IPR002083">
    <property type="entry name" value="MATH/TRAF_dom"/>
</dbReference>
<feature type="region of interest" description="Disordered" evidence="1">
    <location>
        <begin position="313"/>
        <end position="355"/>
    </location>
</feature>
<protein>
    <submittedName>
        <fullName evidence="4">BTB/POZ domain protein</fullName>
    </submittedName>
</protein>
<dbReference type="CDD" id="cd18186">
    <property type="entry name" value="BTB_POZ_ZBTB_KLHL-like"/>
    <property type="match status" value="1"/>
</dbReference>
<dbReference type="GO" id="GO:0030163">
    <property type="term" value="P:protein catabolic process"/>
    <property type="evidence" value="ECO:0007669"/>
    <property type="project" value="UniProtKB-ARBA"/>
</dbReference>
<dbReference type="CDD" id="cd00121">
    <property type="entry name" value="MATH"/>
    <property type="match status" value="1"/>
</dbReference>
<dbReference type="AlphaFoldDB" id="A0A0C2GTD9"/>
<dbReference type="InterPro" id="IPR008974">
    <property type="entry name" value="TRAF-like"/>
</dbReference>
<dbReference type="Gene3D" id="2.60.210.10">
    <property type="entry name" value="Apoptosis, Tumor Necrosis Factor Receptor Associated Protein 2, Chain A"/>
    <property type="match status" value="1"/>
</dbReference>
<proteinExistence type="predicted"/>
<dbReference type="SUPFAM" id="SSF49599">
    <property type="entry name" value="TRAF domain-like"/>
    <property type="match status" value="1"/>
</dbReference>
<feature type="region of interest" description="Disordered" evidence="1">
    <location>
        <begin position="14"/>
        <end position="50"/>
    </location>
</feature>
<dbReference type="InterPro" id="IPR011333">
    <property type="entry name" value="SKP1/BTB/POZ_sf"/>
</dbReference>
<feature type="domain" description="MATH" evidence="3">
    <location>
        <begin position="68"/>
        <end position="127"/>
    </location>
</feature>
<feature type="compositionally biased region" description="Basic residues" evidence="1">
    <location>
        <begin position="325"/>
        <end position="343"/>
    </location>
</feature>
<dbReference type="SMART" id="SM00225">
    <property type="entry name" value="BTB"/>
    <property type="match status" value="1"/>
</dbReference>
<dbReference type="SUPFAM" id="SSF54695">
    <property type="entry name" value="POZ domain"/>
    <property type="match status" value="1"/>
</dbReference>
<feature type="compositionally biased region" description="Polar residues" evidence="1">
    <location>
        <begin position="344"/>
        <end position="355"/>
    </location>
</feature>
<evidence type="ECO:0000259" key="2">
    <source>
        <dbReference type="PROSITE" id="PS50097"/>
    </source>
</evidence>